<keyword evidence="3" id="KW-1185">Reference proteome</keyword>
<comment type="caution">
    <text evidence="2">The sequence shown here is derived from an EMBL/GenBank/DDBJ whole genome shotgun (WGS) entry which is preliminary data.</text>
</comment>
<organism evidence="2 3">
    <name type="scientific">Potamilus streckersoni</name>
    <dbReference type="NCBI Taxonomy" id="2493646"/>
    <lineage>
        <taxon>Eukaryota</taxon>
        <taxon>Metazoa</taxon>
        <taxon>Spiralia</taxon>
        <taxon>Lophotrochozoa</taxon>
        <taxon>Mollusca</taxon>
        <taxon>Bivalvia</taxon>
        <taxon>Autobranchia</taxon>
        <taxon>Heteroconchia</taxon>
        <taxon>Palaeoheterodonta</taxon>
        <taxon>Unionida</taxon>
        <taxon>Unionoidea</taxon>
        <taxon>Unionidae</taxon>
        <taxon>Ambleminae</taxon>
        <taxon>Lampsilini</taxon>
        <taxon>Potamilus</taxon>
    </lineage>
</organism>
<dbReference type="Proteomes" id="UP001195483">
    <property type="component" value="Unassembled WGS sequence"/>
</dbReference>
<name>A0AAE0W3G1_9BIVA</name>
<reference evidence="2" key="1">
    <citation type="journal article" date="2021" name="Genome Biol. Evol.">
        <title>A High-Quality Reference Genome for a Parasitic Bivalve with Doubly Uniparental Inheritance (Bivalvia: Unionida).</title>
        <authorList>
            <person name="Smith C.H."/>
        </authorList>
    </citation>
    <scope>NUCLEOTIDE SEQUENCE</scope>
    <source>
        <strain evidence="2">CHS0354</strain>
    </source>
</reference>
<evidence type="ECO:0000313" key="3">
    <source>
        <dbReference type="Proteomes" id="UP001195483"/>
    </source>
</evidence>
<feature type="compositionally biased region" description="Polar residues" evidence="1">
    <location>
        <begin position="9"/>
        <end position="43"/>
    </location>
</feature>
<feature type="region of interest" description="Disordered" evidence="1">
    <location>
        <begin position="1"/>
        <end position="43"/>
    </location>
</feature>
<reference evidence="2" key="3">
    <citation type="submission" date="2023-05" db="EMBL/GenBank/DDBJ databases">
        <authorList>
            <person name="Smith C.H."/>
        </authorList>
    </citation>
    <scope>NUCLEOTIDE SEQUENCE</scope>
    <source>
        <strain evidence="2">CHS0354</strain>
        <tissue evidence="2">Mantle</tissue>
    </source>
</reference>
<feature type="compositionally biased region" description="Basic residues" evidence="1">
    <location>
        <begin position="58"/>
        <end position="83"/>
    </location>
</feature>
<evidence type="ECO:0000313" key="2">
    <source>
        <dbReference type="EMBL" id="KAK3600076.1"/>
    </source>
</evidence>
<evidence type="ECO:0000256" key="1">
    <source>
        <dbReference type="SAM" id="MobiDB-lite"/>
    </source>
</evidence>
<protein>
    <submittedName>
        <fullName evidence="2">Uncharacterized protein</fullName>
    </submittedName>
</protein>
<sequence>MVQEAITEMITTTTSNGEDSNKGPMTTTARTSPQMCEKSNTVSRTKSLTVLEIIKGPRHYYKGKNQRPKQPKKHKKIEKKKRGGKDLQRKRSQLRQEDEEMMQNYFLDID</sequence>
<proteinExistence type="predicted"/>
<dbReference type="EMBL" id="JAEAOA010000692">
    <property type="protein sequence ID" value="KAK3600076.1"/>
    <property type="molecule type" value="Genomic_DNA"/>
</dbReference>
<reference evidence="2" key="2">
    <citation type="journal article" date="2021" name="Genome Biol. Evol.">
        <title>Developing a high-quality reference genome for a parasitic bivalve with doubly uniparental inheritance (Bivalvia: Unionida).</title>
        <authorList>
            <person name="Smith C.H."/>
        </authorList>
    </citation>
    <scope>NUCLEOTIDE SEQUENCE</scope>
    <source>
        <strain evidence="2">CHS0354</strain>
        <tissue evidence="2">Mantle</tissue>
    </source>
</reference>
<gene>
    <name evidence="2" type="ORF">CHS0354_011134</name>
</gene>
<accession>A0AAE0W3G1</accession>
<feature type="region of interest" description="Disordered" evidence="1">
    <location>
        <begin position="58"/>
        <end position="110"/>
    </location>
</feature>
<dbReference type="AlphaFoldDB" id="A0AAE0W3G1"/>